<dbReference type="PROSITE" id="PS50928">
    <property type="entry name" value="ABC_TM1"/>
    <property type="match status" value="1"/>
</dbReference>
<feature type="transmembrane region" description="Helical" evidence="7">
    <location>
        <begin position="598"/>
        <end position="624"/>
    </location>
</feature>
<reference evidence="10 11" key="1">
    <citation type="submission" date="2013-02" db="EMBL/GenBank/DDBJ databases">
        <authorList>
            <person name="Fiebig A."/>
            <person name="Goeker M."/>
            <person name="Klenk H.-P.P."/>
        </authorList>
    </citation>
    <scope>NUCLEOTIDE SEQUENCE [LARGE SCALE GENOMIC DNA]</scope>
    <source>
        <strain evidence="10 11">DSM 19309</strain>
    </source>
</reference>
<organism evidence="10 11">
    <name type="scientific">Rubellimicrobium mesophilum DSM 19309</name>
    <dbReference type="NCBI Taxonomy" id="442562"/>
    <lineage>
        <taxon>Bacteria</taxon>
        <taxon>Pseudomonadati</taxon>
        <taxon>Pseudomonadota</taxon>
        <taxon>Alphaproteobacteria</taxon>
        <taxon>Rhodobacterales</taxon>
        <taxon>Roseobacteraceae</taxon>
        <taxon>Rubellimicrobium</taxon>
    </lineage>
</organism>
<feature type="transmembrane region" description="Helical" evidence="7">
    <location>
        <begin position="630"/>
        <end position="649"/>
    </location>
</feature>
<evidence type="ECO:0000256" key="5">
    <source>
        <dbReference type="ARBA" id="ARBA00022989"/>
    </source>
</evidence>
<gene>
    <name evidence="10" type="ORF">Rumeso_02425</name>
</gene>
<dbReference type="SUPFAM" id="SSF161098">
    <property type="entry name" value="MetI-like"/>
    <property type="match status" value="1"/>
</dbReference>
<evidence type="ECO:0000256" key="6">
    <source>
        <dbReference type="ARBA" id="ARBA00023136"/>
    </source>
</evidence>
<dbReference type="AlphaFoldDB" id="A0A017HNQ6"/>
<evidence type="ECO:0000256" key="1">
    <source>
        <dbReference type="ARBA" id="ARBA00004651"/>
    </source>
</evidence>
<keyword evidence="2 7" id="KW-0813">Transport</keyword>
<feature type="transmembrane region" description="Helical" evidence="7">
    <location>
        <begin position="101"/>
        <end position="121"/>
    </location>
</feature>
<sequence>MRSNRTGWLMLAPTLAILGVFGIAPFLYVLWVAFHRWNPFGASPDMVFNGAQNFRRLVFDSEFLLSVGLTLKFAVFAVGSEVILGYLLAQLLMRDFPGKSLFRTVHTLPLIVAPIVVGSVWRLMTTPSIGIIPHLLNEWFGYDLNIGRDATSAFVLTVIMDVWHWTPLVTLTLLAALLALPKEPFEQAQIDGANRRQIFWHITLPMIRPAILATVFIRLMDALRTVDEIWMLTGGGPGASTRYVGLHIWKLVFPKTDYGYGSAISIIVLYLTLMMCWVLYVALVAPAPGRSPPDAARQPRPLAAALAGHQLRHAVPDLLALRHLGEAARGPLHHAEPDPRSRLLGQLRRGLHGRDAAPLHDELGHHLDRQRRPRHHARLLRLLRAVALRLGRQGEHLLLDDHQPHGPGGGVPAAPVPPIHAGLRHRRLEALRHPDRHDPALLHLQPALRDLDAPPHHRRHPEGARRGRDRGRRDHRPSDPAGRLAPRQARPRGDADPHLGLRLERVPPRRDAHQLQRPDDHDGPVGIRDDHGDGVGQDGLDLDHHPDPRAGHLRRRAAPHRRRPDLRRGQGVAPVLTNPDELDEGVVAKPRRRIRRGFLPIVTNWFDRLFIAIYLGVALELFWLRFIEQAAPLTICHLIVLALGALIIWKG</sequence>
<dbReference type="Pfam" id="PF00528">
    <property type="entry name" value="BPD_transp_1"/>
    <property type="match status" value="1"/>
</dbReference>
<feature type="domain" description="ABC transmembrane type-1" evidence="9">
    <location>
        <begin position="67"/>
        <end position="279"/>
    </location>
</feature>
<comment type="subcellular location">
    <subcellularLocation>
        <location evidence="1 7">Cell membrane</location>
        <topology evidence="1 7">Multi-pass membrane protein</topology>
    </subcellularLocation>
</comment>
<name>A0A017HNQ6_9RHOB</name>
<feature type="compositionally biased region" description="Basic residues" evidence="8">
    <location>
        <begin position="551"/>
        <end position="565"/>
    </location>
</feature>
<evidence type="ECO:0000256" key="3">
    <source>
        <dbReference type="ARBA" id="ARBA00022475"/>
    </source>
</evidence>
<feature type="transmembrane region" description="Helical" evidence="7">
    <location>
        <begin position="7"/>
        <end position="34"/>
    </location>
</feature>
<dbReference type="PATRIC" id="fig|442562.3.peg.2391"/>
<dbReference type="InterPro" id="IPR000515">
    <property type="entry name" value="MetI-like"/>
</dbReference>
<feature type="compositionally biased region" description="Basic and acidic residues" evidence="8">
    <location>
        <begin position="491"/>
        <end position="533"/>
    </location>
</feature>
<feature type="transmembrane region" description="Helical" evidence="7">
    <location>
        <begin position="162"/>
        <end position="180"/>
    </location>
</feature>
<feature type="compositionally biased region" description="Basic and acidic residues" evidence="8">
    <location>
        <begin position="449"/>
        <end position="466"/>
    </location>
</feature>
<dbReference type="GO" id="GO:0055085">
    <property type="term" value="P:transmembrane transport"/>
    <property type="evidence" value="ECO:0007669"/>
    <property type="project" value="InterPro"/>
</dbReference>
<dbReference type="Gene3D" id="1.10.3720.10">
    <property type="entry name" value="MetI-like"/>
    <property type="match status" value="1"/>
</dbReference>
<feature type="transmembrane region" description="Helical" evidence="7">
    <location>
        <begin position="200"/>
        <end position="220"/>
    </location>
</feature>
<comment type="caution">
    <text evidence="10">The sequence shown here is derived from an EMBL/GenBank/DDBJ whole genome shotgun (WGS) entry which is preliminary data.</text>
</comment>
<feature type="region of interest" description="Disordered" evidence="8">
    <location>
        <begin position="446"/>
        <end position="575"/>
    </location>
</feature>
<proteinExistence type="inferred from homology"/>
<keyword evidence="3" id="KW-1003">Cell membrane</keyword>
<dbReference type="InterPro" id="IPR035906">
    <property type="entry name" value="MetI-like_sf"/>
</dbReference>
<keyword evidence="5 7" id="KW-1133">Transmembrane helix</keyword>
<evidence type="ECO:0000256" key="4">
    <source>
        <dbReference type="ARBA" id="ARBA00022692"/>
    </source>
</evidence>
<evidence type="ECO:0000256" key="2">
    <source>
        <dbReference type="ARBA" id="ARBA00022448"/>
    </source>
</evidence>
<feature type="compositionally biased region" description="Basic and acidic residues" evidence="8">
    <location>
        <begin position="541"/>
        <end position="550"/>
    </location>
</feature>
<evidence type="ECO:0000313" key="11">
    <source>
        <dbReference type="Proteomes" id="UP000019666"/>
    </source>
</evidence>
<dbReference type="EMBL" id="AOSK01000062">
    <property type="protein sequence ID" value="EYD75996.1"/>
    <property type="molecule type" value="Genomic_DNA"/>
</dbReference>
<keyword evidence="6 7" id="KW-0472">Membrane</keyword>
<dbReference type="PANTHER" id="PTHR43005:SF2">
    <property type="entry name" value="INTEGRAL MEMBRANE SUGAR TRANSPORT PROTEIN"/>
    <property type="match status" value="1"/>
</dbReference>
<feature type="region of interest" description="Disordered" evidence="8">
    <location>
        <begin position="398"/>
        <end position="418"/>
    </location>
</feature>
<dbReference type="GO" id="GO:0005886">
    <property type="term" value="C:plasma membrane"/>
    <property type="evidence" value="ECO:0007669"/>
    <property type="project" value="UniProtKB-SubCell"/>
</dbReference>
<comment type="similarity">
    <text evidence="7">Belongs to the binding-protein-dependent transport system permease family.</text>
</comment>
<dbReference type="CDD" id="cd06261">
    <property type="entry name" value="TM_PBP2"/>
    <property type="match status" value="1"/>
</dbReference>
<dbReference type="STRING" id="442562.Rumeso_02425"/>
<evidence type="ECO:0000313" key="10">
    <source>
        <dbReference type="EMBL" id="EYD75996.1"/>
    </source>
</evidence>
<accession>A0A017HNQ6</accession>
<feature type="transmembrane region" description="Helical" evidence="7">
    <location>
        <begin position="63"/>
        <end position="89"/>
    </location>
</feature>
<dbReference type="Proteomes" id="UP000019666">
    <property type="component" value="Unassembled WGS sequence"/>
</dbReference>
<evidence type="ECO:0000256" key="7">
    <source>
        <dbReference type="RuleBase" id="RU363032"/>
    </source>
</evidence>
<protein>
    <submittedName>
        <fullName evidence="10">Various polyols ABC transporter, permease component 1</fullName>
    </submittedName>
</protein>
<keyword evidence="11" id="KW-1185">Reference proteome</keyword>
<dbReference type="PANTHER" id="PTHR43005">
    <property type="entry name" value="BLR7065 PROTEIN"/>
    <property type="match status" value="1"/>
</dbReference>
<dbReference type="HOGENOM" id="CLU_420852_0_0_5"/>
<feature type="transmembrane region" description="Helical" evidence="7">
    <location>
        <begin position="258"/>
        <end position="283"/>
    </location>
</feature>
<evidence type="ECO:0000259" key="9">
    <source>
        <dbReference type="PROSITE" id="PS50928"/>
    </source>
</evidence>
<evidence type="ECO:0000256" key="8">
    <source>
        <dbReference type="SAM" id="MobiDB-lite"/>
    </source>
</evidence>
<keyword evidence="4 7" id="KW-0812">Transmembrane</keyword>